<feature type="compositionally biased region" description="Polar residues" evidence="7">
    <location>
        <begin position="1"/>
        <end position="13"/>
    </location>
</feature>
<dbReference type="RefSeq" id="WP_241524924.1">
    <property type="nucleotide sequence ID" value="NZ_QXNC01000013.1"/>
</dbReference>
<dbReference type="InterPro" id="IPR003593">
    <property type="entry name" value="AAA+_ATPase"/>
</dbReference>
<dbReference type="FunFam" id="3.40.50.300:FF:000006">
    <property type="entry name" value="DNA-binding transcriptional regulator NtrC"/>
    <property type="match status" value="1"/>
</dbReference>
<keyword evidence="5" id="KW-0010">Activator</keyword>
<evidence type="ECO:0000313" key="10">
    <source>
        <dbReference type="Proteomes" id="UP000295182"/>
    </source>
</evidence>
<dbReference type="PROSITE" id="PS00688">
    <property type="entry name" value="SIGMA54_INTERACT_3"/>
    <property type="match status" value="1"/>
</dbReference>
<dbReference type="Pfam" id="PF02954">
    <property type="entry name" value="HTH_8"/>
    <property type="match status" value="1"/>
</dbReference>
<feature type="region of interest" description="Disordered" evidence="7">
    <location>
        <begin position="1"/>
        <end position="33"/>
    </location>
</feature>
<evidence type="ECO:0000256" key="6">
    <source>
        <dbReference type="ARBA" id="ARBA00023163"/>
    </source>
</evidence>
<dbReference type="AlphaFoldDB" id="A0A4R2N8U1"/>
<dbReference type="InterPro" id="IPR025943">
    <property type="entry name" value="Sigma_54_int_dom_ATP-bd_2"/>
</dbReference>
<dbReference type="CDD" id="cd00009">
    <property type="entry name" value="AAA"/>
    <property type="match status" value="1"/>
</dbReference>
<dbReference type="InterPro" id="IPR025944">
    <property type="entry name" value="Sigma_54_int_dom_CS"/>
</dbReference>
<dbReference type="PANTHER" id="PTHR32071:SF117">
    <property type="entry name" value="PTS-DEPENDENT DIHYDROXYACETONE KINASE OPERON REGULATORY PROTEIN-RELATED"/>
    <property type="match status" value="1"/>
</dbReference>
<dbReference type="InterPro" id="IPR024096">
    <property type="entry name" value="NO_sig/Golgi_transp_ligand-bd"/>
</dbReference>
<keyword evidence="6" id="KW-0804">Transcription</keyword>
<evidence type="ECO:0000256" key="3">
    <source>
        <dbReference type="ARBA" id="ARBA00023015"/>
    </source>
</evidence>
<keyword evidence="4" id="KW-0238">DNA-binding</keyword>
<dbReference type="PRINTS" id="PR01590">
    <property type="entry name" value="HTHFIS"/>
</dbReference>
<gene>
    <name evidence="9" type="ORF">EV674_11372</name>
</gene>
<evidence type="ECO:0000256" key="4">
    <source>
        <dbReference type="ARBA" id="ARBA00023125"/>
    </source>
</evidence>
<dbReference type="InterPro" id="IPR010523">
    <property type="entry name" value="XylR_N"/>
</dbReference>
<keyword evidence="1" id="KW-0547">Nucleotide-binding</keyword>
<evidence type="ECO:0000256" key="7">
    <source>
        <dbReference type="SAM" id="MobiDB-lite"/>
    </source>
</evidence>
<dbReference type="EMBL" id="SLXH01000013">
    <property type="protein sequence ID" value="TCP17305.1"/>
    <property type="molecule type" value="Genomic_DNA"/>
</dbReference>
<dbReference type="SMART" id="SM00989">
    <property type="entry name" value="V4R"/>
    <property type="match status" value="1"/>
</dbReference>
<dbReference type="GO" id="GO:0005524">
    <property type="term" value="F:ATP binding"/>
    <property type="evidence" value="ECO:0007669"/>
    <property type="project" value="UniProtKB-KW"/>
</dbReference>
<evidence type="ECO:0000256" key="5">
    <source>
        <dbReference type="ARBA" id="ARBA00023159"/>
    </source>
</evidence>
<dbReference type="Gene3D" id="3.30.1380.20">
    <property type="entry name" value="Trafficking protein particle complex subunit 3"/>
    <property type="match status" value="1"/>
</dbReference>
<dbReference type="Pfam" id="PF00158">
    <property type="entry name" value="Sigma54_activat"/>
    <property type="match status" value="1"/>
</dbReference>
<dbReference type="InterPro" id="IPR058031">
    <property type="entry name" value="AAA_lid_NorR"/>
</dbReference>
<sequence length="624" mass="69353">MNSKATPAKNTRSTESRVAPSIAPAPPLPHGNRTVFNASNAEIDKVRFPNLVDLMGRLHFSTSDGRIWLDDQRMLLVHAKALGALRKELIEHVGTDAARGFMMRMGYCAGVCDAQLARKVRIKASLNDMFAVGPQMHCLGGIGRSEVIRLTIDIERGIHYGEFLWTSSVEDEEHMRHFVVDTDPACWMQTGYASGYSTEFMGRPVLYREVECLSMGHMTCRIVGKLVEDWDEESRKDMRFLMPETVTSRPMPLARQPSVTARPVTATGDLDHPVGISPGFNAVLHLIKKVAPTQATALLLGESGVGKEVFARMLHRWSSRHAKPFIALSCAAIPENLIESELFGVERGAFTGASQSRQGRFERADGGTLFLDEIGTLSFGAQSKLLRVLQEGEVERVGDSSTRKINVRVIAATNVDLREEVKAGNFREDLFFRLNVFPIRIPPLRERREDIPLLMAHFLARFNLRHERHLTGFTQRAVDAMLSYDWPGNVRELENIIERGVILASDGEAIDAPQLFSCGEQFSDQRYAINGEGKLVSVSPASPSPVQTEHSDIDRVTRRVNGLLLGENDSSADNVSLDEIETMLLRRAIDSARGNVAAAARLLGITRPQMLYRLKSRGILQENS</sequence>
<organism evidence="9 10">
    <name type="scientific">Simplicispira metamorpha</name>
    <dbReference type="NCBI Taxonomy" id="80881"/>
    <lineage>
        <taxon>Bacteria</taxon>
        <taxon>Pseudomonadati</taxon>
        <taxon>Pseudomonadota</taxon>
        <taxon>Betaproteobacteria</taxon>
        <taxon>Burkholderiales</taxon>
        <taxon>Comamonadaceae</taxon>
        <taxon>Simplicispira</taxon>
    </lineage>
</organism>
<dbReference type="InterPro" id="IPR027417">
    <property type="entry name" value="P-loop_NTPase"/>
</dbReference>
<dbReference type="SUPFAM" id="SSF52540">
    <property type="entry name" value="P-loop containing nucleoside triphosphate hydrolases"/>
    <property type="match status" value="1"/>
</dbReference>
<dbReference type="Gene3D" id="1.10.8.60">
    <property type="match status" value="1"/>
</dbReference>
<dbReference type="Gene3D" id="1.10.10.60">
    <property type="entry name" value="Homeodomain-like"/>
    <property type="match status" value="1"/>
</dbReference>
<evidence type="ECO:0000313" key="9">
    <source>
        <dbReference type="EMBL" id="TCP17305.1"/>
    </source>
</evidence>
<dbReference type="InterPro" id="IPR004096">
    <property type="entry name" value="V4R"/>
</dbReference>
<dbReference type="PROSITE" id="PS00676">
    <property type="entry name" value="SIGMA54_INTERACT_2"/>
    <property type="match status" value="1"/>
</dbReference>
<dbReference type="Pfam" id="PF06505">
    <property type="entry name" value="XylR_N"/>
    <property type="match status" value="1"/>
</dbReference>
<keyword evidence="10" id="KW-1185">Reference proteome</keyword>
<dbReference type="GO" id="GO:0043565">
    <property type="term" value="F:sequence-specific DNA binding"/>
    <property type="evidence" value="ECO:0007669"/>
    <property type="project" value="InterPro"/>
</dbReference>
<dbReference type="InterPro" id="IPR002197">
    <property type="entry name" value="HTH_Fis"/>
</dbReference>
<dbReference type="Pfam" id="PF25601">
    <property type="entry name" value="AAA_lid_14"/>
    <property type="match status" value="1"/>
</dbReference>
<name>A0A4R2N8U1_9BURK</name>
<dbReference type="GO" id="GO:0006355">
    <property type="term" value="P:regulation of DNA-templated transcription"/>
    <property type="evidence" value="ECO:0007669"/>
    <property type="project" value="InterPro"/>
</dbReference>
<dbReference type="PANTHER" id="PTHR32071">
    <property type="entry name" value="TRANSCRIPTIONAL REGULATORY PROTEIN"/>
    <property type="match status" value="1"/>
</dbReference>
<feature type="domain" description="Sigma-54 factor interaction" evidence="8">
    <location>
        <begin position="273"/>
        <end position="502"/>
    </location>
</feature>
<comment type="caution">
    <text evidence="9">The sequence shown here is derived from an EMBL/GenBank/DDBJ whole genome shotgun (WGS) entry which is preliminary data.</text>
</comment>
<keyword evidence="3" id="KW-0805">Transcription regulation</keyword>
<dbReference type="SUPFAM" id="SSF46689">
    <property type="entry name" value="Homeodomain-like"/>
    <property type="match status" value="1"/>
</dbReference>
<dbReference type="FunFam" id="1.10.8.60:FF:000014">
    <property type="entry name" value="DNA-binding transcriptional regulator NtrC"/>
    <property type="match status" value="1"/>
</dbReference>
<dbReference type="SMART" id="SM00382">
    <property type="entry name" value="AAA"/>
    <property type="match status" value="1"/>
</dbReference>
<dbReference type="InterPro" id="IPR009057">
    <property type="entry name" value="Homeodomain-like_sf"/>
</dbReference>
<evidence type="ECO:0000259" key="8">
    <source>
        <dbReference type="PROSITE" id="PS50045"/>
    </source>
</evidence>
<dbReference type="PROSITE" id="PS50045">
    <property type="entry name" value="SIGMA54_INTERACT_4"/>
    <property type="match status" value="1"/>
</dbReference>
<dbReference type="Proteomes" id="UP000295182">
    <property type="component" value="Unassembled WGS sequence"/>
</dbReference>
<proteinExistence type="predicted"/>
<keyword evidence="2" id="KW-0067">ATP-binding</keyword>
<dbReference type="Gene3D" id="3.40.50.300">
    <property type="entry name" value="P-loop containing nucleotide triphosphate hydrolases"/>
    <property type="match status" value="1"/>
</dbReference>
<accession>A0A4R2N8U1</accession>
<evidence type="ECO:0000256" key="1">
    <source>
        <dbReference type="ARBA" id="ARBA00022741"/>
    </source>
</evidence>
<dbReference type="SUPFAM" id="SSF111126">
    <property type="entry name" value="Ligand-binding domain in the NO signalling and Golgi transport"/>
    <property type="match status" value="1"/>
</dbReference>
<protein>
    <submittedName>
        <fullName evidence="9">Regulatory Fis family protein</fullName>
    </submittedName>
</protein>
<evidence type="ECO:0000256" key="2">
    <source>
        <dbReference type="ARBA" id="ARBA00022840"/>
    </source>
</evidence>
<dbReference type="Pfam" id="PF02830">
    <property type="entry name" value="V4R"/>
    <property type="match status" value="1"/>
</dbReference>
<dbReference type="InterPro" id="IPR002078">
    <property type="entry name" value="Sigma_54_int"/>
</dbReference>
<reference evidence="9 10" key="1">
    <citation type="submission" date="2019-03" db="EMBL/GenBank/DDBJ databases">
        <title>Genomic Encyclopedia of Type Strains, Phase IV (KMG-IV): sequencing the most valuable type-strain genomes for metagenomic binning, comparative biology and taxonomic classification.</title>
        <authorList>
            <person name="Goeker M."/>
        </authorList>
    </citation>
    <scope>NUCLEOTIDE SEQUENCE [LARGE SCALE GENOMIC DNA]</scope>
    <source>
        <strain evidence="9 10">DSM 1837</strain>
    </source>
</reference>